<dbReference type="EMBL" id="JAYGHK010000053">
    <property type="protein sequence ID" value="MEA5609547.1"/>
    <property type="molecule type" value="Genomic_DNA"/>
</dbReference>
<protein>
    <submittedName>
        <fullName evidence="1">Uncharacterized protein</fullName>
    </submittedName>
</protein>
<evidence type="ECO:0000313" key="2">
    <source>
        <dbReference type="Proteomes" id="UP001303285"/>
    </source>
</evidence>
<sequence length="122" mass="13544">MKLSYDQKTGKFIVSELGRIVDSDSDLEKIGVRHGFIAPAKLKSALLGKKAALFVPIQWNDGHNPSVNKLRVQRNFVPIEECNLEPYEVHPWIKASAIDNCPTEAIIAMNEDNGMLVAVLSK</sequence>
<name>A0ABU5UTU2_NODSP</name>
<proteinExistence type="predicted"/>
<reference evidence="1 2" key="1">
    <citation type="submission" date="2023-12" db="EMBL/GenBank/DDBJ databases">
        <title>Baltic Sea Cyanobacteria.</title>
        <authorList>
            <person name="Delbaje E."/>
            <person name="Fewer D.P."/>
            <person name="Shishido T.K."/>
        </authorList>
    </citation>
    <scope>NUCLEOTIDE SEQUENCE [LARGE SCALE GENOMIC DNA]</scope>
    <source>
        <strain evidence="1 2">UHCC 0060</strain>
    </source>
</reference>
<accession>A0ABU5UTU2</accession>
<organism evidence="1 2">
    <name type="scientific">Nodularia spumigena UHCC 0060</name>
    <dbReference type="NCBI Taxonomy" id="3110300"/>
    <lineage>
        <taxon>Bacteria</taxon>
        <taxon>Bacillati</taxon>
        <taxon>Cyanobacteriota</taxon>
        <taxon>Cyanophyceae</taxon>
        <taxon>Nostocales</taxon>
        <taxon>Nodulariaceae</taxon>
        <taxon>Nodularia</taxon>
    </lineage>
</organism>
<evidence type="ECO:0000313" key="1">
    <source>
        <dbReference type="EMBL" id="MEA5609547.1"/>
    </source>
</evidence>
<gene>
    <name evidence="1" type="ORF">VB695_15975</name>
</gene>
<comment type="caution">
    <text evidence="1">The sequence shown here is derived from an EMBL/GenBank/DDBJ whole genome shotgun (WGS) entry which is preliminary data.</text>
</comment>
<keyword evidence="2" id="KW-1185">Reference proteome</keyword>
<dbReference type="RefSeq" id="WP_323244601.1">
    <property type="nucleotide sequence ID" value="NZ_JAYGHK010000053.1"/>
</dbReference>
<dbReference type="Proteomes" id="UP001303285">
    <property type="component" value="Unassembled WGS sequence"/>
</dbReference>